<dbReference type="InterPro" id="IPR026832">
    <property type="entry name" value="Asteroid"/>
</dbReference>
<dbReference type="AlphaFoldDB" id="A0A9K3D4G9"/>
<reference evidence="1 2" key="1">
    <citation type="journal article" date="2018" name="PLoS ONE">
        <title>The draft genome of Kipferlia bialata reveals reductive genome evolution in fornicate parasites.</title>
        <authorList>
            <person name="Tanifuji G."/>
            <person name="Takabayashi S."/>
            <person name="Kume K."/>
            <person name="Takagi M."/>
            <person name="Nakayama T."/>
            <person name="Kamikawa R."/>
            <person name="Inagaki Y."/>
            <person name="Hashimoto T."/>
        </authorList>
    </citation>
    <scope>NUCLEOTIDE SEQUENCE [LARGE SCALE GENOMIC DNA]</scope>
    <source>
        <strain evidence="1">NY0173</strain>
    </source>
</reference>
<dbReference type="EMBL" id="BDIP01004082">
    <property type="protein sequence ID" value="GIQ88457.1"/>
    <property type="molecule type" value="Genomic_DNA"/>
</dbReference>
<gene>
    <name evidence="1" type="ORF">KIPB_010705</name>
</gene>
<keyword evidence="2" id="KW-1185">Reference proteome</keyword>
<dbReference type="PANTHER" id="PTHR15665">
    <property type="entry name" value="ASTEROID PROTEIN"/>
    <property type="match status" value="1"/>
</dbReference>
<name>A0A9K3D4G9_9EUKA</name>
<evidence type="ECO:0000313" key="2">
    <source>
        <dbReference type="Proteomes" id="UP000265618"/>
    </source>
</evidence>
<accession>A0A9K3D4G9</accession>
<protein>
    <submittedName>
        <fullName evidence="1">Uncharacterized protein</fullName>
    </submittedName>
</protein>
<dbReference type="Proteomes" id="UP000265618">
    <property type="component" value="Unassembled WGS sequence"/>
</dbReference>
<feature type="non-terminal residue" evidence="1">
    <location>
        <position position="1"/>
    </location>
</feature>
<comment type="caution">
    <text evidence="1">The sequence shown here is derived from an EMBL/GenBank/DDBJ whole genome shotgun (WGS) entry which is preliminary data.</text>
</comment>
<proteinExistence type="predicted"/>
<evidence type="ECO:0000313" key="1">
    <source>
        <dbReference type="EMBL" id="GIQ88457.1"/>
    </source>
</evidence>
<sequence length="214" mass="23164">MGGRCLVDGYALLYTLAIRNVDWSYGGENQALKTVVDSFCAACKEAGCSLMVVLPGAIDRDAETFEQTLKRESLRTPLLDTLTAEIGKFPFRHVANSKTKSQLVISPLTWTVFTSALSSNGVRTKLIKGDPRPYMLTTAKESKSHIIGYDPLYLAADIPSYVHVDSIGYGAASPTCLVARPVSFTEATRLSTSRMQMLALISSLPLSLSPPPSL</sequence>
<dbReference type="PANTHER" id="PTHR15665:SF1">
    <property type="entry name" value="PROTEIN ASTEROID HOMOLOG 1"/>
    <property type="match status" value="1"/>
</dbReference>
<organism evidence="1 2">
    <name type="scientific">Kipferlia bialata</name>
    <dbReference type="NCBI Taxonomy" id="797122"/>
    <lineage>
        <taxon>Eukaryota</taxon>
        <taxon>Metamonada</taxon>
        <taxon>Carpediemonas-like organisms</taxon>
        <taxon>Kipferlia</taxon>
    </lineage>
</organism>